<keyword evidence="5" id="KW-0251">Elongation factor</keyword>
<dbReference type="InterPro" id="IPR018149">
    <property type="entry name" value="Lys-tRNA-synth_II_C"/>
</dbReference>
<evidence type="ECO:0000313" key="5">
    <source>
        <dbReference type="EMBL" id="EYF03068.1"/>
    </source>
</evidence>
<dbReference type="PROSITE" id="PS50862">
    <property type="entry name" value="AA_TRNA_LIGASE_II"/>
    <property type="match status" value="1"/>
</dbReference>
<dbReference type="PRINTS" id="PR00982">
    <property type="entry name" value="TRNASYNTHLYS"/>
</dbReference>
<protein>
    <submittedName>
        <fullName evidence="5">Translation elongation factor P Lys34:lysine transferase</fullName>
    </submittedName>
</protein>
<dbReference type="OrthoDB" id="9801152at2"/>
<evidence type="ECO:0000256" key="1">
    <source>
        <dbReference type="ARBA" id="ARBA00022598"/>
    </source>
</evidence>
<dbReference type="GO" id="GO:0003746">
    <property type="term" value="F:translation elongation factor activity"/>
    <property type="evidence" value="ECO:0007669"/>
    <property type="project" value="UniProtKB-KW"/>
</dbReference>
<dbReference type="AlphaFoldDB" id="A0A017T1J2"/>
<dbReference type="Proteomes" id="UP000019678">
    <property type="component" value="Unassembled WGS sequence"/>
</dbReference>
<feature type="domain" description="Aminoacyl-transfer RNA synthetases class-II family profile" evidence="4">
    <location>
        <begin position="116"/>
        <end position="425"/>
    </location>
</feature>
<gene>
    <name evidence="5" type="ORF">CAP_6182</name>
</gene>
<dbReference type="EMBL" id="ASRX01000051">
    <property type="protein sequence ID" value="EYF03068.1"/>
    <property type="molecule type" value="Genomic_DNA"/>
</dbReference>
<dbReference type="GO" id="GO:0006430">
    <property type="term" value="P:lysyl-tRNA aminoacylation"/>
    <property type="evidence" value="ECO:0007669"/>
    <property type="project" value="InterPro"/>
</dbReference>
<proteinExistence type="predicted"/>
<dbReference type="GO" id="GO:0005524">
    <property type="term" value="F:ATP binding"/>
    <property type="evidence" value="ECO:0007669"/>
    <property type="project" value="UniProtKB-KW"/>
</dbReference>
<dbReference type="InterPro" id="IPR045864">
    <property type="entry name" value="aa-tRNA-synth_II/BPL/LPL"/>
</dbReference>
<name>A0A017T1J2_9BACT</name>
<keyword evidence="3" id="KW-0067">ATP-binding</keyword>
<dbReference type="GO" id="GO:0016740">
    <property type="term" value="F:transferase activity"/>
    <property type="evidence" value="ECO:0007669"/>
    <property type="project" value="UniProtKB-KW"/>
</dbReference>
<dbReference type="Pfam" id="PF00152">
    <property type="entry name" value="tRNA-synt_2"/>
    <property type="match status" value="1"/>
</dbReference>
<dbReference type="PANTHER" id="PTHR42918:SF6">
    <property type="entry name" value="ELONGATION FACTOR P--(R)-BETA-LYSINE LIGASE"/>
    <property type="match status" value="1"/>
</dbReference>
<evidence type="ECO:0000256" key="2">
    <source>
        <dbReference type="ARBA" id="ARBA00022741"/>
    </source>
</evidence>
<keyword evidence="1" id="KW-0436">Ligase</keyword>
<reference evidence="5 6" key="1">
    <citation type="submission" date="2013-05" db="EMBL/GenBank/DDBJ databases">
        <title>Genome assembly of Chondromyces apiculatus DSM 436.</title>
        <authorList>
            <person name="Sharma G."/>
            <person name="Khatri I."/>
            <person name="Kaur C."/>
            <person name="Mayilraj S."/>
            <person name="Subramanian S."/>
        </authorList>
    </citation>
    <scope>NUCLEOTIDE SEQUENCE [LARGE SCALE GENOMIC DNA]</scope>
    <source>
        <strain evidence="5 6">DSM 436</strain>
    </source>
</reference>
<accession>A0A017T1J2</accession>
<organism evidence="5 6">
    <name type="scientific">Chondromyces apiculatus DSM 436</name>
    <dbReference type="NCBI Taxonomy" id="1192034"/>
    <lineage>
        <taxon>Bacteria</taxon>
        <taxon>Pseudomonadati</taxon>
        <taxon>Myxococcota</taxon>
        <taxon>Polyangia</taxon>
        <taxon>Polyangiales</taxon>
        <taxon>Polyangiaceae</taxon>
        <taxon>Chondromyces</taxon>
    </lineage>
</organism>
<dbReference type="PANTHER" id="PTHR42918">
    <property type="entry name" value="LYSYL-TRNA SYNTHETASE"/>
    <property type="match status" value="1"/>
</dbReference>
<sequence>MRTQSEPRRALPRPIHGRVLEVSLEAGGRRTITMLVAGETRTLCGLPEAPSLAPGDLAVVDLPPSPGSPDSTAHHDSPRLMCLGGPAEGAWDPEGDALRWLRPGKTPSRMELLWQRQTILRAVRGYFYDQGFLEAQTPLLVRGTCPDIHLSPIQAGDGYLTTSTEYQIKRMIVGGFEKVFTLTQNFRGGDSGAMHNPEFTMLEWARAFDTLDAIEDDAEALVSHALDSLSPGAQHIRYRGRQVQLSGARWERLTVRDALARHLDVALDATFSTESLRAAAARPDLGIEERFRGDPHAVITLLLDQLTPHLGHDLPVFLREWPAFMTTSAALAPGSPALAERSELFIAGIEISDGFPSLRDPALQEALFTRELARRAEEGLPTVELDTRYLAALRQGIPPGAGMALGVDRLVMLLTGQENIRNILPLSWDEL</sequence>
<keyword evidence="5" id="KW-0648">Protein biosynthesis</keyword>
<dbReference type="InterPro" id="IPR006195">
    <property type="entry name" value="aa-tRNA-synth_II"/>
</dbReference>
<dbReference type="GO" id="GO:0000049">
    <property type="term" value="F:tRNA binding"/>
    <property type="evidence" value="ECO:0007669"/>
    <property type="project" value="TreeGrafter"/>
</dbReference>
<evidence type="ECO:0000256" key="3">
    <source>
        <dbReference type="ARBA" id="ARBA00022840"/>
    </source>
</evidence>
<dbReference type="SUPFAM" id="SSF55681">
    <property type="entry name" value="Class II aaRS and biotin synthetases"/>
    <property type="match status" value="1"/>
</dbReference>
<dbReference type="STRING" id="1192034.CAP_6182"/>
<dbReference type="Gene3D" id="3.30.930.10">
    <property type="entry name" value="Bira Bifunctional Protein, Domain 2"/>
    <property type="match status" value="1"/>
</dbReference>
<keyword evidence="6" id="KW-1185">Reference proteome</keyword>
<dbReference type="GO" id="GO:0005829">
    <property type="term" value="C:cytosol"/>
    <property type="evidence" value="ECO:0007669"/>
    <property type="project" value="TreeGrafter"/>
</dbReference>
<dbReference type="GO" id="GO:0004824">
    <property type="term" value="F:lysine-tRNA ligase activity"/>
    <property type="evidence" value="ECO:0007669"/>
    <property type="project" value="InterPro"/>
</dbReference>
<dbReference type="eggNOG" id="COG2269">
    <property type="taxonomic scope" value="Bacteria"/>
</dbReference>
<dbReference type="InterPro" id="IPR004364">
    <property type="entry name" value="Aa-tRNA-synt_II"/>
</dbReference>
<evidence type="ECO:0000259" key="4">
    <source>
        <dbReference type="PROSITE" id="PS50862"/>
    </source>
</evidence>
<dbReference type="RefSeq" id="WP_081865331.1">
    <property type="nucleotide sequence ID" value="NZ_ASRX01000051.1"/>
</dbReference>
<keyword evidence="2" id="KW-0547">Nucleotide-binding</keyword>
<comment type="caution">
    <text evidence="5">The sequence shown here is derived from an EMBL/GenBank/DDBJ whole genome shotgun (WGS) entry which is preliminary data.</text>
</comment>
<evidence type="ECO:0000313" key="6">
    <source>
        <dbReference type="Proteomes" id="UP000019678"/>
    </source>
</evidence>
<keyword evidence="5" id="KW-0808">Transferase</keyword>